<feature type="transmembrane region" description="Helical" evidence="1">
    <location>
        <begin position="41"/>
        <end position="60"/>
    </location>
</feature>
<reference evidence="2 3" key="1">
    <citation type="submission" date="2020-06" db="EMBL/GenBank/DDBJ databases">
        <title>NJ-3-1, isolated from saline soil.</title>
        <authorList>
            <person name="Cui H.L."/>
            <person name="Shi X."/>
        </authorList>
    </citation>
    <scope>NUCLEOTIDE SEQUENCE [LARGE SCALE GENOMIC DNA]</scope>
    <source>
        <strain evidence="2 3">NJ-3-1</strain>
    </source>
</reference>
<protein>
    <submittedName>
        <fullName evidence="2">Uncharacterized protein</fullName>
    </submittedName>
</protein>
<keyword evidence="1" id="KW-1133">Transmembrane helix</keyword>
<dbReference type="RefSeq" id="WP_179269340.1">
    <property type="nucleotide sequence ID" value="NZ_CP058579.1"/>
</dbReference>
<dbReference type="Proteomes" id="UP000509626">
    <property type="component" value="Chromosome"/>
</dbReference>
<keyword evidence="3" id="KW-1185">Reference proteome</keyword>
<evidence type="ECO:0000313" key="2">
    <source>
        <dbReference type="EMBL" id="QLG62755.1"/>
    </source>
</evidence>
<dbReference type="AlphaFoldDB" id="A0A7D5LCG9"/>
<sequence length="94" mass="9934">MYPVSPVVAALARIAARIAAVPRRVAVRVRGVLTDEALRPALLYLLALSLGFASFVTYLLRGGGDVTRVEIGLQLGSFGTVFYTSLVGAGTARR</sequence>
<proteinExistence type="predicted"/>
<name>A0A7D5LCG9_9EURY</name>
<dbReference type="GeneID" id="56038568"/>
<keyword evidence="1" id="KW-0812">Transmembrane</keyword>
<evidence type="ECO:0000313" key="3">
    <source>
        <dbReference type="Proteomes" id="UP000509626"/>
    </source>
</evidence>
<dbReference type="KEGG" id="halu:HUG12_13875"/>
<dbReference type="EMBL" id="CP058579">
    <property type="protein sequence ID" value="QLG62755.1"/>
    <property type="molecule type" value="Genomic_DNA"/>
</dbReference>
<organism evidence="2 3">
    <name type="scientific">Halorarum salinum</name>
    <dbReference type="NCBI Taxonomy" id="2743089"/>
    <lineage>
        <taxon>Archaea</taxon>
        <taxon>Methanobacteriati</taxon>
        <taxon>Methanobacteriota</taxon>
        <taxon>Stenosarchaea group</taxon>
        <taxon>Halobacteria</taxon>
        <taxon>Halobacteriales</taxon>
        <taxon>Haloferacaceae</taxon>
        <taxon>Halorarum</taxon>
    </lineage>
</organism>
<dbReference type="OrthoDB" id="385387at2157"/>
<evidence type="ECO:0000256" key="1">
    <source>
        <dbReference type="SAM" id="Phobius"/>
    </source>
</evidence>
<keyword evidence="1" id="KW-0472">Membrane</keyword>
<gene>
    <name evidence="2" type="ORF">HUG12_13875</name>
</gene>
<accession>A0A7D5LCG9</accession>
<feature type="transmembrane region" description="Helical" evidence="1">
    <location>
        <begin position="72"/>
        <end position="92"/>
    </location>
</feature>